<dbReference type="EC" id="2.7.11.1" evidence="1"/>
<comment type="catalytic activity">
    <reaction evidence="7">
        <text>L-threonyl-[protein] + ATP = O-phospho-L-threonyl-[protein] + ADP + H(+)</text>
        <dbReference type="Rhea" id="RHEA:46608"/>
        <dbReference type="Rhea" id="RHEA-COMP:11060"/>
        <dbReference type="Rhea" id="RHEA-COMP:11605"/>
        <dbReference type="ChEBI" id="CHEBI:15378"/>
        <dbReference type="ChEBI" id="CHEBI:30013"/>
        <dbReference type="ChEBI" id="CHEBI:30616"/>
        <dbReference type="ChEBI" id="CHEBI:61977"/>
        <dbReference type="ChEBI" id="CHEBI:456216"/>
        <dbReference type="EC" id="2.7.11.1"/>
    </reaction>
</comment>
<evidence type="ECO:0000256" key="2">
    <source>
        <dbReference type="ARBA" id="ARBA00022527"/>
    </source>
</evidence>
<dbReference type="SMART" id="SM00220">
    <property type="entry name" value="S_TKc"/>
    <property type="match status" value="1"/>
</dbReference>
<dbReference type="CDD" id="cd14014">
    <property type="entry name" value="STKc_PknB_like"/>
    <property type="match status" value="1"/>
</dbReference>
<comment type="catalytic activity">
    <reaction evidence="8">
        <text>L-seryl-[protein] + ATP = O-phospho-L-seryl-[protein] + ADP + H(+)</text>
        <dbReference type="Rhea" id="RHEA:17989"/>
        <dbReference type="Rhea" id="RHEA-COMP:9863"/>
        <dbReference type="Rhea" id="RHEA-COMP:11604"/>
        <dbReference type="ChEBI" id="CHEBI:15378"/>
        <dbReference type="ChEBI" id="CHEBI:29999"/>
        <dbReference type="ChEBI" id="CHEBI:30616"/>
        <dbReference type="ChEBI" id="CHEBI:83421"/>
        <dbReference type="ChEBI" id="CHEBI:456216"/>
        <dbReference type="EC" id="2.7.11.1"/>
    </reaction>
</comment>
<keyword evidence="9" id="KW-0812">Transmembrane</keyword>
<keyword evidence="2 11" id="KW-0723">Serine/threonine-protein kinase</keyword>
<dbReference type="SUPFAM" id="SSF56112">
    <property type="entry name" value="Protein kinase-like (PK-like)"/>
    <property type="match status" value="1"/>
</dbReference>
<keyword evidence="12" id="KW-1185">Reference proteome</keyword>
<dbReference type="PROSITE" id="PS50011">
    <property type="entry name" value="PROTEIN_KINASE_DOM"/>
    <property type="match status" value="1"/>
</dbReference>
<evidence type="ECO:0000256" key="6">
    <source>
        <dbReference type="ARBA" id="ARBA00022840"/>
    </source>
</evidence>
<dbReference type="Gene3D" id="3.40.1000.10">
    <property type="entry name" value="Mog1/PsbP, alpha/beta/alpha sandwich"/>
    <property type="match status" value="1"/>
</dbReference>
<dbReference type="Proteomes" id="UP000010473">
    <property type="component" value="Chromosome"/>
</dbReference>
<dbReference type="Pfam" id="PF00069">
    <property type="entry name" value="Pkinase"/>
    <property type="match status" value="1"/>
</dbReference>
<dbReference type="Pfam" id="PF18933">
    <property type="entry name" value="PsbP_2"/>
    <property type="match status" value="1"/>
</dbReference>
<keyword evidence="5 11" id="KW-0418">Kinase</keyword>
<dbReference type="PATRIC" id="fig|111780.3.peg.461"/>
<dbReference type="RefSeq" id="WP_015191727.1">
    <property type="nucleotide sequence ID" value="NC_019748.1"/>
</dbReference>
<keyword evidence="6" id="KW-0067">ATP-binding</keyword>
<evidence type="ECO:0000256" key="1">
    <source>
        <dbReference type="ARBA" id="ARBA00012513"/>
    </source>
</evidence>
<dbReference type="GO" id="GO:0004674">
    <property type="term" value="F:protein serine/threonine kinase activity"/>
    <property type="evidence" value="ECO:0007669"/>
    <property type="project" value="UniProtKB-KW"/>
</dbReference>
<dbReference type="Gene3D" id="3.30.200.20">
    <property type="entry name" value="Phosphorylase Kinase, domain 1"/>
    <property type="match status" value="1"/>
</dbReference>
<organism evidence="11 12">
    <name type="scientific">Stanieria cyanosphaera (strain ATCC 29371 / PCC 7437)</name>
    <dbReference type="NCBI Taxonomy" id="111780"/>
    <lineage>
        <taxon>Bacteria</taxon>
        <taxon>Bacillati</taxon>
        <taxon>Cyanobacteriota</taxon>
        <taxon>Cyanophyceae</taxon>
        <taxon>Pleurocapsales</taxon>
        <taxon>Dermocarpellaceae</taxon>
        <taxon>Stanieria</taxon>
    </lineage>
</organism>
<dbReference type="PANTHER" id="PTHR24363">
    <property type="entry name" value="SERINE/THREONINE PROTEIN KINASE"/>
    <property type="match status" value="1"/>
</dbReference>
<evidence type="ECO:0000256" key="4">
    <source>
        <dbReference type="ARBA" id="ARBA00022741"/>
    </source>
</evidence>
<dbReference type="STRING" id="111780.Sta7437_0445"/>
<keyword evidence="9" id="KW-1133">Transmembrane helix</keyword>
<name>K9XPN6_STAC7</name>
<keyword evidence="9" id="KW-0472">Membrane</keyword>
<sequence>MNVNLIGTTLRGRYYVIKQLGRGGIGITFLAEDRQCFNCPCVVKQLKPQRSDRNTLAISRRLFAEEANTLVDLGSHAQIPRLLAYFEENEEFFLVQEFIDGYDLTQEIIPEHSLSETQVIELLKDICNVLVFIQQHGVIHRDLKPSNLMRRKSDGKIIVIDFGAVKRISTHVANTQGQFTPVTPTVVIQSQGYTASEQMNGFPSFSSDIYSVGIIAIQAITGLFPKQLSFDDQGEIIWRGRIRSEYKYSPNLLTIIERMVRYLPQERYQSAIAVLEDLAQLENNQNQPNFTTLSPQNNQPKLPELSHKISVRLISILGTIIVILSFGFWKLLTPTKTTFLTYSDPEYGIKINYPKDWSTEPRNDFFTTGIIFTAPDQETQNNFQENISVMIEELSTPLSLSEYTNQSIQEIKKLSDPNLTSASVATLANGEARKVVYHGEEGRNKLQRMQIWTIRNNRVYIITYTAEAQKYQKFSPIVNKMLNSFVIIK</sequence>
<reference evidence="12" key="1">
    <citation type="journal article" date="2013" name="Proc. Natl. Acad. Sci. U.S.A.">
        <title>Improving the coverage of the cyanobacterial phylum using diversity-driven genome sequencing.</title>
        <authorList>
            <person name="Shih P.M."/>
            <person name="Wu D."/>
            <person name="Latifi A."/>
            <person name="Axen S.D."/>
            <person name="Fewer D.P."/>
            <person name="Talla E."/>
            <person name="Calteau A."/>
            <person name="Cai F."/>
            <person name="Tandeau de Marsac N."/>
            <person name="Rippka R."/>
            <person name="Herdman M."/>
            <person name="Sivonen K."/>
            <person name="Coursin T."/>
            <person name="Laurent T."/>
            <person name="Goodwin L."/>
            <person name="Nolan M."/>
            <person name="Davenport K.W."/>
            <person name="Han C.S."/>
            <person name="Rubin E.M."/>
            <person name="Eisen J.A."/>
            <person name="Woyke T."/>
            <person name="Gugger M."/>
            <person name="Kerfeld C.A."/>
        </authorList>
    </citation>
    <scope>NUCLEOTIDE SEQUENCE [LARGE SCALE GENOMIC DNA]</scope>
    <source>
        <strain evidence="12">ATCC 29371 / PCC 7437</strain>
    </source>
</reference>
<evidence type="ECO:0000313" key="11">
    <source>
        <dbReference type="EMBL" id="AFZ34054.1"/>
    </source>
</evidence>
<dbReference type="OrthoDB" id="468998at2"/>
<proteinExistence type="predicted"/>
<evidence type="ECO:0000313" key="12">
    <source>
        <dbReference type="Proteomes" id="UP000010473"/>
    </source>
</evidence>
<dbReference type="eggNOG" id="COG0515">
    <property type="taxonomic scope" value="Bacteria"/>
</dbReference>
<dbReference type="Gene3D" id="1.10.510.10">
    <property type="entry name" value="Transferase(Phosphotransferase) domain 1"/>
    <property type="match status" value="1"/>
</dbReference>
<feature type="domain" description="Protein kinase" evidence="10">
    <location>
        <begin position="14"/>
        <end position="290"/>
    </location>
</feature>
<keyword evidence="4" id="KW-0547">Nucleotide-binding</keyword>
<evidence type="ECO:0000259" key="10">
    <source>
        <dbReference type="PROSITE" id="PS50011"/>
    </source>
</evidence>
<dbReference type="HOGENOM" id="CLU_000288_135_5_3"/>
<keyword evidence="3" id="KW-0808">Transferase</keyword>
<dbReference type="PANTHER" id="PTHR24363:SF0">
    <property type="entry name" value="SERINE_THREONINE KINASE LIKE DOMAIN CONTAINING 1"/>
    <property type="match status" value="1"/>
</dbReference>
<dbReference type="AlphaFoldDB" id="K9XPN6"/>
<evidence type="ECO:0000256" key="3">
    <source>
        <dbReference type="ARBA" id="ARBA00022679"/>
    </source>
</evidence>
<gene>
    <name evidence="11" type="ordered locus">Sta7437_0445</name>
</gene>
<evidence type="ECO:0000256" key="7">
    <source>
        <dbReference type="ARBA" id="ARBA00047899"/>
    </source>
</evidence>
<evidence type="ECO:0000256" key="5">
    <source>
        <dbReference type="ARBA" id="ARBA00022777"/>
    </source>
</evidence>
<dbReference type="EMBL" id="CP003653">
    <property type="protein sequence ID" value="AFZ34054.1"/>
    <property type="molecule type" value="Genomic_DNA"/>
</dbReference>
<evidence type="ECO:0000256" key="9">
    <source>
        <dbReference type="SAM" id="Phobius"/>
    </source>
</evidence>
<feature type="transmembrane region" description="Helical" evidence="9">
    <location>
        <begin position="309"/>
        <end position="329"/>
    </location>
</feature>
<evidence type="ECO:0000256" key="8">
    <source>
        <dbReference type="ARBA" id="ARBA00048679"/>
    </source>
</evidence>
<dbReference type="KEGG" id="scs:Sta7437_0445"/>
<dbReference type="GO" id="GO:0005524">
    <property type="term" value="F:ATP binding"/>
    <property type="evidence" value="ECO:0007669"/>
    <property type="project" value="UniProtKB-KW"/>
</dbReference>
<dbReference type="InterPro" id="IPR000719">
    <property type="entry name" value="Prot_kinase_dom"/>
</dbReference>
<dbReference type="InterPro" id="IPR011009">
    <property type="entry name" value="Kinase-like_dom_sf"/>
</dbReference>
<accession>K9XPN6</accession>
<protein>
    <recommendedName>
        <fullName evidence="1">non-specific serine/threonine protein kinase</fullName>
        <ecNumber evidence="1">2.7.11.1</ecNumber>
    </recommendedName>
</protein>